<name>A0A371C8X0_YARLL</name>
<keyword evidence="1" id="KW-0732">Signal</keyword>
<feature type="signal peptide" evidence="1">
    <location>
        <begin position="1"/>
        <end position="25"/>
    </location>
</feature>
<feature type="chain" id="PRO_5017018833" evidence="1">
    <location>
        <begin position="26"/>
        <end position="127"/>
    </location>
</feature>
<proteinExistence type="predicted"/>
<accession>A0A371C8X0</accession>
<gene>
    <name evidence="2" type="ORF">B0I71DRAFT_29974</name>
</gene>
<organism evidence="2 3">
    <name type="scientific">Yarrowia lipolytica</name>
    <name type="common">Candida lipolytica</name>
    <dbReference type="NCBI Taxonomy" id="4952"/>
    <lineage>
        <taxon>Eukaryota</taxon>
        <taxon>Fungi</taxon>
        <taxon>Dikarya</taxon>
        <taxon>Ascomycota</taxon>
        <taxon>Saccharomycotina</taxon>
        <taxon>Dipodascomycetes</taxon>
        <taxon>Dipodascales</taxon>
        <taxon>Dipodascales incertae sedis</taxon>
        <taxon>Yarrowia</taxon>
    </lineage>
</organism>
<evidence type="ECO:0000313" key="3">
    <source>
        <dbReference type="Proteomes" id="UP000256601"/>
    </source>
</evidence>
<dbReference type="AlphaFoldDB" id="A0A371C8X0"/>
<protein>
    <submittedName>
        <fullName evidence="2">Uncharacterized protein</fullName>
    </submittedName>
</protein>
<evidence type="ECO:0000256" key="1">
    <source>
        <dbReference type="SAM" id="SignalP"/>
    </source>
</evidence>
<sequence>MGRFADLVDVLGLFWGLFAPQKTLSHDRDPPQPALYLLLIDIDPPDLRRWVVASSPCSANCNRTRFPLHRKNQQLTGHAEDDGGSVNGSVYGSVDGSGRWKWAMDKWAMIQVPISRFFDLLLVVRSF</sequence>
<reference evidence="2 3" key="1">
    <citation type="submission" date="2018-07" db="EMBL/GenBank/DDBJ databases">
        <title>Draft Genome Assemblies for Five Robust Yarrowia lipolytica Strains Exhibiting High Lipid Production and Pentose Sugar Utilization and Sugar Alcohol Secretion from Undetoxified Lignocellulosic Biomass Hydrolysates.</title>
        <authorList>
            <consortium name="DOE Joint Genome Institute"/>
            <person name="Walker C."/>
            <person name="Ryu S."/>
            <person name="Na H."/>
            <person name="Zane M."/>
            <person name="LaButti K."/>
            <person name="Lipzen A."/>
            <person name="Haridas S."/>
            <person name="Barry K."/>
            <person name="Grigoriev I.V."/>
            <person name="Quarterman J."/>
            <person name="Slininger P."/>
            <person name="Dien B."/>
            <person name="Trinh C.T."/>
        </authorList>
    </citation>
    <scope>NUCLEOTIDE SEQUENCE [LARGE SCALE GENOMIC DNA]</scope>
    <source>
        <strain evidence="2 3">YB392</strain>
    </source>
</reference>
<evidence type="ECO:0000313" key="2">
    <source>
        <dbReference type="EMBL" id="RDW26642.1"/>
    </source>
</evidence>
<dbReference type="EMBL" id="KZ858976">
    <property type="protein sequence ID" value="RDW26642.1"/>
    <property type="molecule type" value="Genomic_DNA"/>
</dbReference>
<dbReference type="Proteomes" id="UP000256601">
    <property type="component" value="Unassembled WGS sequence"/>
</dbReference>